<reference evidence="3" key="1">
    <citation type="submission" date="2024-05" db="EMBL/GenBank/DDBJ databases">
        <title>Planctomycetes of the genus Singulisphaera possess chitinolytic capabilities.</title>
        <authorList>
            <person name="Ivanova A."/>
        </authorList>
    </citation>
    <scope>NUCLEOTIDE SEQUENCE</scope>
    <source>
        <strain evidence="3">Ch08T</strain>
    </source>
</reference>
<dbReference type="RefSeq" id="WP_406694154.1">
    <property type="nucleotide sequence ID" value="NZ_CP155447.1"/>
</dbReference>
<dbReference type="SUPFAM" id="SSF56935">
    <property type="entry name" value="Porins"/>
    <property type="match status" value="1"/>
</dbReference>
<evidence type="ECO:0000256" key="2">
    <source>
        <dbReference type="SAM" id="MobiDB-lite"/>
    </source>
</evidence>
<proteinExistence type="predicted"/>
<feature type="region of interest" description="Disordered" evidence="2">
    <location>
        <begin position="56"/>
        <end position="100"/>
    </location>
</feature>
<keyword evidence="1" id="KW-0175">Coiled coil</keyword>
<dbReference type="InterPro" id="IPR023614">
    <property type="entry name" value="Porin_dom_sf"/>
</dbReference>
<name>A0AAU7C8V1_9BACT</name>
<accession>A0AAU7C8V1</accession>
<sequence>MEDRLRRLEMLGASVLEQNRHLTEQNRQLAEQNQELARQLQVVNQRHDELANRLDLVTTPPIPSPSAPPPVESESPLPTFNLAPEWPVRQEPPHAQGSDGSRFLVGEYDREAGQFVLVKPRDPEQTPFELNFDLITELRYTGFSRSADTWTNSAGTVLPIRNFNTIEVNRNWFQFTGYALDPRLHFSTAVFSSSTTNSTVFLGYLDYHFSKQFILSAGYYKLPGSREWLASFRHSLGADRTMATTFFRPNMTPGIWASGEPIENLHYIAMVANTFNGLNLTQNRIGSNMAFGGSLWWEPFGKYGPGTSDIEWHEEFTPRIGTSLAVSREHLTDAAVVQSNPEDTLFRLSDGTPLATIGALSPGVEVNATNVRLWALDAAIKYRGLNLSGEYYLRWLDDFSSTGGPLTTQSVFTHGAYAQTSYFMIPRRLEGYARYSFVSGQFGEGDEWSGGLNWYVLANRNWRMTFDATRINHSSAQNELTGYRAGESGTLFQVQMLTDF</sequence>
<feature type="compositionally biased region" description="Pro residues" evidence="2">
    <location>
        <begin position="60"/>
        <end position="71"/>
    </location>
</feature>
<evidence type="ECO:0000313" key="3">
    <source>
        <dbReference type="EMBL" id="XBH01449.1"/>
    </source>
</evidence>
<dbReference type="InterPro" id="IPR010870">
    <property type="entry name" value="Porin_O/P"/>
</dbReference>
<dbReference type="AlphaFoldDB" id="A0AAU7C8V1"/>
<dbReference type="Gene3D" id="2.40.160.10">
    <property type="entry name" value="Porin"/>
    <property type="match status" value="1"/>
</dbReference>
<protein>
    <submittedName>
        <fullName evidence="3">Porin</fullName>
    </submittedName>
</protein>
<gene>
    <name evidence="3" type="ORF">V5E97_24205</name>
</gene>
<dbReference type="EMBL" id="CP155447">
    <property type="protein sequence ID" value="XBH01449.1"/>
    <property type="molecule type" value="Genomic_DNA"/>
</dbReference>
<feature type="coiled-coil region" evidence="1">
    <location>
        <begin position="13"/>
        <end position="53"/>
    </location>
</feature>
<dbReference type="Pfam" id="PF07396">
    <property type="entry name" value="Porin_O_P"/>
    <property type="match status" value="1"/>
</dbReference>
<evidence type="ECO:0000256" key="1">
    <source>
        <dbReference type="SAM" id="Coils"/>
    </source>
</evidence>
<organism evidence="3">
    <name type="scientific">Singulisphaera sp. Ch08</name>
    <dbReference type="NCBI Taxonomy" id="3120278"/>
    <lineage>
        <taxon>Bacteria</taxon>
        <taxon>Pseudomonadati</taxon>
        <taxon>Planctomycetota</taxon>
        <taxon>Planctomycetia</taxon>
        <taxon>Isosphaerales</taxon>
        <taxon>Isosphaeraceae</taxon>
        <taxon>Singulisphaera</taxon>
    </lineage>
</organism>